<organism evidence="1 2">
    <name type="scientific">Candidatus Lambdaproteobacteria bacterium RIFOXYD2_FULL_56_26</name>
    <dbReference type="NCBI Taxonomy" id="1817773"/>
    <lineage>
        <taxon>Bacteria</taxon>
        <taxon>Pseudomonadati</taxon>
        <taxon>Pseudomonadota</taxon>
        <taxon>Candidatus Lambdaproteobacteria</taxon>
    </lineage>
</organism>
<evidence type="ECO:0000313" key="1">
    <source>
        <dbReference type="EMBL" id="OGH04788.1"/>
    </source>
</evidence>
<accession>A0A1F6H317</accession>
<comment type="caution">
    <text evidence="1">The sequence shown here is derived from an EMBL/GenBank/DDBJ whole genome shotgun (WGS) entry which is preliminary data.</text>
</comment>
<name>A0A1F6H317_9PROT</name>
<protein>
    <submittedName>
        <fullName evidence="1">Uncharacterized protein</fullName>
    </submittedName>
</protein>
<dbReference type="EMBL" id="MFNF01000001">
    <property type="protein sequence ID" value="OGH04788.1"/>
    <property type="molecule type" value="Genomic_DNA"/>
</dbReference>
<dbReference type="AlphaFoldDB" id="A0A1F6H317"/>
<dbReference type="Proteomes" id="UP000177583">
    <property type="component" value="Unassembled WGS sequence"/>
</dbReference>
<proteinExistence type="predicted"/>
<reference evidence="1 2" key="1">
    <citation type="journal article" date="2016" name="Nat. Commun.">
        <title>Thousands of microbial genomes shed light on interconnected biogeochemical processes in an aquifer system.</title>
        <authorList>
            <person name="Anantharaman K."/>
            <person name="Brown C.T."/>
            <person name="Hug L.A."/>
            <person name="Sharon I."/>
            <person name="Castelle C.J."/>
            <person name="Probst A.J."/>
            <person name="Thomas B.C."/>
            <person name="Singh A."/>
            <person name="Wilkins M.J."/>
            <person name="Karaoz U."/>
            <person name="Brodie E.L."/>
            <person name="Williams K.H."/>
            <person name="Hubbard S.S."/>
            <person name="Banfield J.F."/>
        </authorList>
    </citation>
    <scope>NUCLEOTIDE SEQUENCE [LARGE SCALE GENOMIC DNA]</scope>
</reference>
<evidence type="ECO:0000313" key="2">
    <source>
        <dbReference type="Proteomes" id="UP000177583"/>
    </source>
</evidence>
<gene>
    <name evidence="1" type="ORF">A2557_07320</name>
</gene>
<sequence>MWVAVLALVAGCDSTPVHEAFPSHFPGEDKGLTVLEAGSAMPEEVVAALPLDFQLAEQTGNLTLVLDGNGLIKRPYFKMIDFLVVNHNRAFGKAISGYKDQGLEGFAPAGFPYVYVLKKPGPAEEGFVKSSLAFWRGLQVQNNLVLEQLGQLSQELPSSKAGALGRLDQRLLGLDSPPTPKVYRFAVDPLAEVYRLGFADLSSRLVAPLGNPFGSPLWPQALEHAETILAHPEKHFEEVRAKEIRRAKLGSLQLLSAAKSLVEQASGTDLDLGLAFGWKVELRLEGTGFDVTGANPSPEQLANYQALVEALAQSGVVRPSPFEDPKARGRFVLSRFSPQKEGVANLGFLTEARDEELLAWVRRFRQAGLQAQKSLAAVAQLSDSVEQTRLEARFGADPLFAEKLSLLAQKRAKVLGAGP</sequence>